<comment type="caution">
    <text evidence="1">The sequence shown here is derived from an EMBL/GenBank/DDBJ whole genome shotgun (WGS) entry which is preliminary data.</text>
</comment>
<dbReference type="AlphaFoldDB" id="A0A4C1WFC4"/>
<dbReference type="Proteomes" id="UP000299102">
    <property type="component" value="Unassembled WGS sequence"/>
</dbReference>
<reference evidence="1 2" key="1">
    <citation type="journal article" date="2019" name="Commun. Biol.">
        <title>The bagworm genome reveals a unique fibroin gene that provides high tensile strength.</title>
        <authorList>
            <person name="Kono N."/>
            <person name="Nakamura H."/>
            <person name="Ohtoshi R."/>
            <person name="Tomita M."/>
            <person name="Numata K."/>
            <person name="Arakawa K."/>
        </authorList>
    </citation>
    <scope>NUCLEOTIDE SEQUENCE [LARGE SCALE GENOMIC DNA]</scope>
</reference>
<proteinExistence type="predicted"/>
<accession>A0A4C1WFC4</accession>
<name>A0A4C1WFC4_EUMVA</name>
<keyword evidence="2" id="KW-1185">Reference proteome</keyword>
<evidence type="ECO:0000313" key="2">
    <source>
        <dbReference type="Proteomes" id="UP000299102"/>
    </source>
</evidence>
<evidence type="ECO:0000313" key="1">
    <source>
        <dbReference type="EMBL" id="GBP49202.1"/>
    </source>
</evidence>
<dbReference type="EMBL" id="BGZK01000540">
    <property type="protein sequence ID" value="GBP49202.1"/>
    <property type="molecule type" value="Genomic_DNA"/>
</dbReference>
<sequence length="106" mass="11972">MLSRRKVTSGANSLTCCRDTKRMVFVYSTVGKQPRRRVEGHRRPWTAAEAVTLRPYSSGNFDVKNEPGSGRPATDKVDAFLEKVEQDRHISSYDTAEELGINRKTV</sequence>
<dbReference type="OrthoDB" id="429597at2759"/>
<gene>
    <name evidence="1" type="ORF">EVAR_96509_1</name>
</gene>
<protein>
    <submittedName>
        <fullName evidence="1">Uncharacterized protein</fullName>
    </submittedName>
</protein>
<organism evidence="1 2">
    <name type="scientific">Eumeta variegata</name>
    <name type="common">Bagworm moth</name>
    <name type="synonym">Eumeta japonica</name>
    <dbReference type="NCBI Taxonomy" id="151549"/>
    <lineage>
        <taxon>Eukaryota</taxon>
        <taxon>Metazoa</taxon>
        <taxon>Ecdysozoa</taxon>
        <taxon>Arthropoda</taxon>
        <taxon>Hexapoda</taxon>
        <taxon>Insecta</taxon>
        <taxon>Pterygota</taxon>
        <taxon>Neoptera</taxon>
        <taxon>Endopterygota</taxon>
        <taxon>Lepidoptera</taxon>
        <taxon>Glossata</taxon>
        <taxon>Ditrysia</taxon>
        <taxon>Tineoidea</taxon>
        <taxon>Psychidae</taxon>
        <taxon>Oiketicinae</taxon>
        <taxon>Eumeta</taxon>
    </lineage>
</organism>